<dbReference type="AlphaFoldDB" id="A0A2K3NFP4"/>
<evidence type="ECO:0000313" key="1">
    <source>
        <dbReference type="EMBL" id="PNY01847.1"/>
    </source>
</evidence>
<name>A0A2K3NFP4_TRIPR</name>
<evidence type="ECO:0000313" key="2">
    <source>
        <dbReference type="Proteomes" id="UP000236291"/>
    </source>
</evidence>
<reference evidence="1 2" key="2">
    <citation type="journal article" date="2017" name="Front. Plant Sci.">
        <title>Gene Classification and Mining of Molecular Markers Useful in Red Clover (Trifolium pratense) Breeding.</title>
        <authorList>
            <person name="Istvanek J."/>
            <person name="Dluhosova J."/>
            <person name="Dluhos P."/>
            <person name="Patkova L."/>
            <person name="Nedelnik J."/>
            <person name="Repkova J."/>
        </authorList>
    </citation>
    <scope>NUCLEOTIDE SEQUENCE [LARGE SCALE GENOMIC DNA]</scope>
    <source>
        <strain evidence="2">cv. Tatra</strain>
        <tissue evidence="1">Young leaves</tissue>
    </source>
</reference>
<proteinExistence type="predicted"/>
<gene>
    <name evidence="1" type="ORF">L195_g025150</name>
</gene>
<accession>A0A2K3NFP4</accession>
<dbReference type="EMBL" id="ASHM01020608">
    <property type="protein sequence ID" value="PNY01847.1"/>
    <property type="molecule type" value="Genomic_DNA"/>
</dbReference>
<protein>
    <submittedName>
        <fullName evidence="1">Uncharacterized protein</fullName>
    </submittedName>
</protein>
<organism evidence="1 2">
    <name type="scientific">Trifolium pratense</name>
    <name type="common">Red clover</name>
    <dbReference type="NCBI Taxonomy" id="57577"/>
    <lineage>
        <taxon>Eukaryota</taxon>
        <taxon>Viridiplantae</taxon>
        <taxon>Streptophyta</taxon>
        <taxon>Embryophyta</taxon>
        <taxon>Tracheophyta</taxon>
        <taxon>Spermatophyta</taxon>
        <taxon>Magnoliopsida</taxon>
        <taxon>eudicotyledons</taxon>
        <taxon>Gunneridae</taxon>
        <taxon>Pentapetalae</taxon>
        <taxon>rosids</taxon>
        <taxon>fabids</taxon>
        <taxon>Fabales</taxon>
        <taxon>Fabaceae</taxon>
        <taxon>Papilionoideae</taxon>
        <taxon>50 kb inversion clade</taxon>
        <taxon>NPAAA clade</taxon>
        <taxon>Hologalegina</taxon>
        <taxon>IRL clade</taxon>
        <taxon>Trifolieae</taxon>
        <taxon>Trifolium</taxon>
    </lineage>
</organism>
<sequence>MVTVTPQSKRLLGSQSACKALSAWRAEGDLAVTLVLVGGLVDDHNGFYEFTVG</sequence>
<dbReference type="Proteomes" id="UP000236291">
    <property type="component" value="Unassembled WGS sequence"/>
</dbReference>
<reference evidence="1 2" key="1">
    <citation type="journal article" date="2014" name="Am. J. Bot.">
        <title>Genome assembly and annotation for red clover (Trifolium pratense; Fabaceae).</title>
        <authorList>
            <person name="Istvanek J."/>
            <person name="Jaros M."/>
            <person name="Krenek A."/>
            <person name="Repkova J."/>
        </authorList>
    </citation>
    <scope>NUCLEOTIDE SEQUENCE [LARGE SCALE GENOMIC DNA]</scope>
    <source>
        <strain evidence="2">cv. Tatra</strain>
        <tissue evidence="1">Young leaves</tissue>
    </source>
</reference>
<comment type="caution">
    <text evidence="1">The sequence shown here is derived from an EMBL/GenBank/DDBJ whole genome shotgun (WGS) entry which is preliminary data.</text>
</comment>